<organism evidence="7 8">
    <name type="scientific">Geodia barretti</name>
    <name type="common">Barrett's horny sponge</name>
    <dbReference type="NCBI Taxonomy" id="519541"/>
    <lineage>
        <taxon>Eukaryota</taxon>
        <taxon>Metazoa</taxon>
        <taxon>Porifera</taxon>
        <taxon>Demospongiae</taxon>
        <taxon>Heteroscleromorpha</taxon>
        <taxon>Tetractinellida</taxon>
        <taxon>Astrophorina</taxon>
        <taxon>Geodiidae</taxon>
        <taxon>Geodia</taxon>
    </lineage>
</organism>
<comment type="subcellular location">
    <subcellularLocation>
        <location evidence="1">Membrane</location>
        <topology evidence="1">Multi-pass membrane protein</topology>
    </subcellularLocation>
</comment>
<keyword evidence="4 6" id="KW-1133">Transmembrane helix</keyword>
<keyword evidence="8" id="KW-1185">Reference proteome</keyword>
<protein>
    <submittedName>
        <fullName evidence="7">Protein unc-50 homolog</fullName>
    </submittedName>
</protein>
<feature type="transmembrane region" description="Helical" evidence="6">
    <location>
        <begin position="159"/>
        <end position="184"/>
    </location>
</feature>
<evidence type="ECO:0000256" key="2">
    <source>
        <dbReference type="ARBA" id="ARBA00006293"/>
    </source>
</evidence>
<feature type="transmembrane region" description="Helical" evidence="6">
    <location>
        <begin position="55"/>
        <end position="74"/>
    </location>
</feature>
<dbReference type="Pfam" id="PF05216">
    <property type="entry name" value="UNC-50"/>
    <property type="match status" value="1"/>
</dbReference>
<dbReference type="InterPro" id="IPR007881">
    <property type="entry name" value="UNC-50"/>
</dbReference>
<dbReference type="GO" id="GO:0000139">
    <property type="term" value="C:Golgi membrane"/>
    <property type="evidence" value="ECO:0007669"/>
    <property type="project" value="TreeGrafter"/>
</dbReference>
<accession>A0AA35WSH4</accession>
<reference evidence="7" key="1">
    <citation type="submission" date="2023-03" db="EMBL/GenBank/DDBJ databases">
        <authorList>
            <person name="Steffen K."/>
            <person name="Cardenas P."/>
        </authorList>
    </citation>
    <scope>NUCLEOTIDE SEQUENCE</scope>
</reference>
<evidence type="ECO:0000256" key="5">
    <source>
        <dbReference type="ARBA" id="ARBA00023136"/>
    </source>
</evidence>
<dbReference type="EMBL" id="CASHTH010002589">
    <property type="protein sequence ID" value="CAI8032213.1"/>
    <property type="molecule type" value="Genomic_DNA"/>
</dbReference>
<comment type="caution">
    <text evidence="7">The sequence shown here is derived from an EMBL/GenBank/DDBJ whole genome shotgun (WGS) entry which is preliminary data.</text>
</comment>
<comment type="similarity">
    <text evidence="2">Belongs to the unc-50 family.</text>
</comment>
<evidence type="ECO:0000256" key="6">
    <source>
        <dbReference type="SAM" id="Phobius"/>
    </source>
</evidence>
<dbReference type="PANTHER" id="PTHR12841">
    <property type="entry name" value="PROTEIN UNC-50 HOMOLOG"/>
    <property type="match status" value="1"/>
</dbReference>
<keyword evidence="5 6" id="KW-0472">Membrane</keyword>
<proteinExistence type="inferred from homology"/>
<evidence type="ECO:0000313" key="7">
    <source>
        <dbReference type="EMBL" id="CAI8032213.1"/>
    </source>
</evidence>
<dbReference type="PANTHER" id="PTHR12841:SF6">
    <property type="entry name" value="PROTEIN UNC-50 HOMOLOG"/>
    <property type="match status" value="1"/>
</dbReference>
<keyword evidence="3 6" id="KW-0812">Transmembrane</keyword>
<dbReference type="Proteomes" id="UP001174909">
    <property type="component" value="Unassembled WGS sequence"/>
</dbReference>
<sequence>MQRWKFLSRLVKFRHLELDSAFQQVFWTVLDPKRLFRYHQNQNEMQGQWSRDDPSFFLLLCTFLAVTSLLQSVWMGQRAWGYILALLWAVLADGLIAAVLVATVMWLVASYALRKPGAKAGKVEWSYCFDVHLNSLFPLVLCVYGVQLVAWPLLARANIGSLIVANTLWSAGFLYYTYLTFLGYTALPSLDNTMGLLYVGLGVLFVYLFSLPLGYNYCLLFQSYHLWRTGGLH</sequence>
<gene>
    <name evidence="7" type="ORF">GBAR_LOCUS18236</name>
</gene>
<name>A0AA35WSH4_GEOBA</name>
<feature type="transmembrane region" description="Helical" evidence="6">
    <location>
        <begin position="196"/>
        <end position="215"/>
    </location>
</feature>
<dbReference type="AlphaFoldDB" id="A0AA35WSH4"/>
<evidence type="ECO:0000256" key="4">
    <source>
        <dbReference type="ARBA" id="ARBA00022989"/>
    </source>
</evidence>
<evidence type="ECO:0000256" key="3">
    <source>
        <dbReference type="ARBA" id="ARBA00022692"/>
    </source>
</evidence>
<feature type="transmembrane region" description="Helical" evidence="6">
    <location>
        <begin position="133"/>
        <end position="153"/>
    </location>
</feature>
<feature type="transmembrane region" description="Helical" evidence="6">
    <location>
        <begin position="80"/>
        <end position="113"/>
    </location>
</feature>
<evidence type="ECO:0000313" key="8">
    <source>
        <dbReference type="Proteomes" id="UP001174909"/>
    </source>
</evidence>
<evidence type="ECO:0000256" key="1">
    <source>
        <dbReference type="ARBA" id="ARBA00004141"/>
    </source>
</evidence>